<evidence type="ECO:0000313" key="4">
    <source>
        <dbReference type="EMBL" id="BBF80582.1"/>
    </source>
</evidence>
<dbReference type="Pfam" id="PF00128">
    <property type="entry name" value="Alpha-amylase"/>
    <property type="match status" value="1"/>
</dbReference>
<dbReference type="GO" id="GO:0047471">
    <property type="term" value="F:maltose alpha-D-glucosyltransferase activity"/>
    <property type="evidence" value="ECO:0007669"/>
    <property type="project" value="UniProtKB-EC"/>
</dbReference>
<evidence type="ECO:0000256" key="1">
    <source>
        <dbReference type="ARBA" id="ARBA00008061"/>
    </source>
</evidence>
<sequence length="528" mass="57444">MVLKSLTGAALACALLATGAQAQTARADVSKVAAQPRDNGLPAHWNRSATFMEIFVRSYQDSDGDGIGDFNGLTSRLDYLQSLGVTGIWLMPMHPSADKDHGYAVSDYRAVNPAYGTMADFERFVAEAHKRGIGVIIDYVMNHSANDNPIFLSAAQSKTSPYRDWYIFADKDPKWAGFSWGPWRQNKVGKGYFYGLFDDQMPDFNLKNQRVIDYHADNFRFWLNKGVDGFRIDAVTMLVENGPTAYMDQPENLEVLKQVNAVVKAYPNRYLICEASEQPALYAGEACTHSFAFGTQKEIKSSARDGRLSAKLATQLASDTRALMPLVLQSHDSYVGDRLIHDLDAGSYRVAAAVSILASDTPFSYYGEEIGLANNGKYDDPGLRAPMSWDGAAGHGFTTAAKPYRAYATNAATHNVKAQTGEGGSLLEYYRALYLARQAHPVLADGTFTLLSKAGEETLVFARQKAGQKGLVFINLSAAPQTIETKGEGVWASALDLGAPAQLTAQDGQLRLVLPPKGVAAYVAAGRP</sequence>
<dbReference type="InterPro" id="IPR006047">
    <property type="entry name" value="GH13_cat_dom"/>
</dbReference>
<dbReference type="EMBL" id="AP018827">
    <property type="protein sequence ID" value="BBF80582.1"/>
    <property type="molecule type" value="Genomic_DNA"/>
</dbReference>
<dbReference type="SUPFAM" id="SSF51011">
    <property type="entry name" value="Glycosyl hydrolase domain"/>
    <property type="match status" value="1"/>
</dbReference>
<dbReference type="InterPro" id="IPR017853">
    <property type="entry name" value="GH"/>
</dbReference>
<dbReference type="EC" id="5.4.99.16" evidence="4"/>
<dbReference type="PANTHER" id="PTHR10357">
    <property type="entry name" value="ALPHA-AMYLASE FAMILY MEMBER"/>
    <property type="match status" value="1"/>
</dbReference>
<keyword evidence="2" id="KW-0732">Signal</keyword>
<keyword evidence="4" id="KW-0413">Isomerase</keyword>
<name>A0A3G9FZR0_9CAUL</name>
<feature type="domain" description="Glycosyl hydrolase family 13 catalytic" evidence="3">
    <location>
        <begin position="53"/>
        <end position="413"/>
    </location>
</feature>
<reference evidence="5" key="2">
    <citation type="journal article" date="2017" name="Plant Physiol. Biochem.">
        <title>Differential oxidative and antioxidative response of duckweed Lemna minor toward plant growth promoting/inhibiting bacteria.</title>
        <authorList>
            <person name="Ishizawa H."/>
            <person name="Kuroda M."/>
            <person name="Morikawa M."/>
            <person name="Ike M."/>
        </authorList>
    </citation>
    <scope>NUCLEOTIDE SEQUENCE [LARGE SCALE GENOMIC DNA]</scope>
    <source>
        <strain evidence="5">M6</strain>
    </source>
</reference>
<dbReference type="Gene3D" id="3.90.400.10">
    <property type="entry name" value="Oligo-1,6-glucosidase, Domain 2"/>
    <property type="match status" value="1"/>
</dbReference>
<gene>
    <name evidence="4" type="ORF">EM6_1166</name>
</gene>
<dbReference type="Proteomes" id="UP000278756">
    <property type="component" value="Chromosome 1"/>
</dbReference>
<comment type="similarity">
    <text evidence="1">Belongs to the glycosyl hydrolase 13 family.</text>
</comment>
<dbReference type="GO" id="GO:0009313">
    <property type="term" value="P:oligosaccharide catabolic process"/>
    <property type="evidence" value="ECO:0007669"/>
    <property type="project" value="TreeGrafter"/>
</dbReference>
<dbReference type="OrthoDB" id="9805159at2"/>
<dbReference type="PANTHER" id="PTHR10357:SF179">
    <property type="entry name" value="NEUTRAL AND BASIC AMINO ACID TRANSPORT PROTEIN RBAT"/>
    <property type="match status" value="1"/>
</dbReference>
<dbReference type="GO" id="GO:0004556">
    <property type="term" value="F:alpha-amylase activity"/>
    <property type="evidence" value="ECO:0007669"/>
    <property type="project" value="TreeGrafter"/>
</dbReference>
<evidence type="ECO:0000259" key="3">
    <source>
        <dbReference type="SMART" id="SM00642"/>
    </source>
</evidence>
<reference evidence="5" key="1">
    <citation type="journal article" date="2017" name="Biotechnol. Biofuels">
        <title>Evaluation of environmental bacterial communities as a factor affecting the growth of duckweed Lemna minor.</title>
        <authorList>
            <person name="Ishizawa H."/>
            <person name="Kuroda M."/>
            <person name="Morikawa M."/>
            <person name="Ike M."/>
        </authorList>
    </citation>
    <scope>NUCLEOTIDE SEQUENCE [LARGE SCALE GENOMIC DNA]</scope>
    <source>
        <strain evidence="5">M6</strain>
    </source>
</reference>
<feature type="chain" id="PRO_5018025865" evidence="2">
    <location>
        <begin position="23"/>
        <end position="528"/>
    </location>
</feature>
<dbReference type="CDD" id="cd11316">
    <property type="entry name" value="AmyAc_bac2_AmyA"/>
    <property type="match status" value="1"/>
</dbReference>
<dbReference type="SUPFAM" id="SSF51445">
    <property type="entry name" value="(Trans)glycosidases"/>
    <property type="match status" value="1"/>
</dbReference>
<protein>
    <submittedName>
        <fullName evidence="4">Trehalose synthase</fullName>
        <ecNumber evidence="4">5.4.99.16</ecNumber>
    </submittedName>
</protein>
<evidence type="ECO:0000313" key="5">
    <source>
        <dbReference type="Proteomes" id="UP000278756"/>
    </source>
</evidence>
<dbReference type="InterPro" id="IPR045857">
    <property type="entry name" value="O16G_dom_2"/>
</dbReference>
<dbReference type="Gene3D" id="2.60.40.1180">
    <property type="entry name" value="Golgi alpha-mannosidase II"/>
    <property type="match status" value="1"/>
</dbReference>
<dbReference type="AlphaFoldDB" id="A0A3G9FZR0"/>
<dbReference type="SMART" id="SM00642">
    <property type="entry name" value="Aamy"/>
    <property type="match status" value="1"/>
</dbReference>
<dbReference type="InterPro" id="IPR013780">
    <property type="entry name" value="Glyco_hydro_b"/>
</dbReference>
<proteinExistence type="inferred from homology"/>
<accession>A0A3G9FZR0</accession>
<feature type="signal peptide" evidence="2">
    <location>
        <begin position="1"/>
        <end position="22"/>
    </location>
</feature>
<organism evidence="4 5">
    <name type="scientific">Asticcacaulis excentricus</name>
    <dbReference type="NCBI Taxonomy" id="78587"/>
    <lineage>
        <taxon>Bacteria</taxon>
        <taxon>Pseudomonadati</taxon>
        <taxon>Pseudomonadota</taxon>
        <taxon>Alphaproteobacteria</taxon>
        <taxon>Caulobacterales</taxon>
        <taxon>Caulobacteraceae</taxon>
        <taxon>Asticcacaulis</taxon>
    </lineage>
</organism>
<dbReference type="RefSeq" id="WP_126420990.1">
    <property type="nucleotide sequence ID" value="NZ_AP018827.1"/>
</dbReference>
<evidence type="ECO:0000256" key="2">
    <source>
        <dbReference type="SAM" id="SignalP"/>
    </source>
</evidence>
<dbReference type="Gene3D" id="3.20.20.80">
    <property type="entry name" value="Glycosidases"/>
    <property type="match status" value="1"/>
</dbReference>